<keyword evidence="3" id="KW-1133">Transmembrane helix</keyword>
<feature type="transmembrane region" description="Helical" evidence="3">
    <location>
        <begin position="60"/>
        <end position="82"/>
    </location>
</feature>
<dbReference type="Proteomes" id="UP001238603">
    <property type="component" value="Unassembled WGS sequence"/>
</dbReference>
<feature type="transmembrane region" description="Helical" evidence="3">
    <location>
        <begin position="32"/>
        <end position="54"/>
    </location>
</feature>
<dbReference type="PANTHER" id="PTHR45138:SF9">
    <property type="entry name" value="DIGUANYLATE CYCLASE DGCM-RELATED"/>
    <property type="match status" value="1"/>
</dbReference>
<proteinExistence type="predicted"/>
<keyword evidence="6" id="KW-1185">Reference proteome</keyword>
<dbReference type="InterPro" id="IPR000160">
    <property type="entry name" value="GGDEF_dom"/>
</dbReference>
<evidence type="ECO:0000256" key="2">
    <source>
        <dbReference type="ARBA" id="ARBA00034247"/>
    </source>
</evidence>
<dbReference type="GO" id="GO:0052621">
    <property type="term" value="F:diguanylate cyclase activity"/>
    <property type="evidence" value="ECO:0007669"/>
    <property type="project" value="UniProtKB-EC"/>
</dbReference>
<reference evidence="5 6" key="1">
    <citation type="submission" date="2023-06" db="EMBL/GenBank/DDBJ databases">
        <title>Pelomonas sp. APW6 16S ribosomal RNA gene genome sequencing and assembly.</title>
        <authorList>
            <person name="Woo H."/>
        </authorList>
    </citation>
    <scope>NUCLEOTIDE SEQUENCE [LARGE SCALE GENOMIC DNA]</scope>
    <source>
        <strain evidence="5 6">APW6</strain>
    </source>
</reference>
<keyword evidence="5" id="KW-0548">Nucleotidyltransferase</keyword>
<protein>
    <recommendedName>
        <fullName evidence="1">diguanylate cyclase</fullName>
        <ecNumber evidence="1">2.7.7.65</ecNumber>
    </recommendedName>
</protein>
<comment type="catalytic activity">
    <reaction evidence="2">
        <text>2 GTP = 3',3'-c-di-GMP + 2 diphosphate</text>
        <dbReference type="Rhea" id="RHEA:24898"/>
        <dbReference type="ChEBI" id="CHEBI:33019"/>
        <dbReference type="ChEBI" id="CHEBI:37565"/>
        <dbReference type="ChEBI" id="CHEBI:58805"/>
        <dbReference type="EC" id="2.7.7.65"/>
    </reaction>
</comment>
<dbReference type="InterPro" id="IPR043128">
    <property type="entry name" value="Rev_trsase/Diguanyl_cyclase"/>
</dbReference>
<dbReference type="SMART" id="SM00267">
    <property type="entry name" value="GGDEF"/>
    <property type="match status" value="1"/>
</dbReference>
<evidence type="ECO:0000256" key="3">
    <source>
        <dbReference type="SAM" id="Phobius"/>
    </source>
</evidence>
<dbReference type="PANTHER" id="PTHR45138">
    <property type="entry name" value="REGULATORY COMPONENTS OF SENSORY TRANSDUCTION SYSTEM"/>
    <property type="match status" value="1"/>
</dbReference>
<feature type="domain" description="GGDEF" evidence="4">
    <location>
        <begin position="129"/>
        <end position="262"/>
    </location>
</feature>
<dbReference type="EC" id="2.7.7.65" evidence="1"/>
<keyword evidence="3" id="KW-0812">Transmembrane</keyword>
<dbReference type="PROSITE" id="PS50887">
    <property type="entry name" value="GGDEF"/>
    <property type="match status" value="1"/>
</dbReference>
<accession>A0ABT7LKM0</accession>
<name>A0ABT7LKM0_9BURK</name>
<dbReference type="RefSeq" id="WP_285983491.1">
    <property type="nucleotide sequence ID" value="NZ_JASVDS010000004.1"/>
</dbReference>
<evidence type="ECO:0000256" key="1">
    <source>
        <dbReference type="ARBA" id="ARBA00012528"/>
    </source>
</evidence>
<gene>
    <name evidence="5" type="ORF">QRD43_15955</name>
</gene>
<dbReference type="Gene3D" id="3.30.70.270">
    <property type="match status" value="1"/>
</dbReference>
<organism evidence="5 6">
    <name type="scientific">Roseateles subflavus</name>
    <dbReference type="NCBI Taxonomy" id="3053353"/>
    <lineage>
        <taxon>Bacteria</taxon>
        <taxon>Pseudomonadati</taxon>
        <taxon>Pseudomonadota</taxon>
        <taxon>Betaproteobacteria</taxon>
        <taxon>Burkholderiales</taxon>
        <taxon>Sphaerotilaceae</taxon>
        <taxon>Roseateles</taxon>
    </lineage>
</organism>
<dbReference type="SUPFAM" id="SSF55073">
    <property type="entry name" value="Nucleotide cyclase"/>
    <property type="match status" value="1"/>
</dbReference>
<evidence type="ECO:0000313" key="6">
    <source>
        <dbReference type="Proteomes" id="UP001238603"/>
    </source>
</evidence>
<evidence type="ECO:0000259" key="4">
    <source>
        <dbReference type="PROSITE" id="PS50887"/>
    </source>
</evidence>
<keyword evidence="5" id="KW-0808">Transferase</keyword>
<dbReference type="Pfam" id="PF00990">
    <property type="entry name" value="GGDEF"/>
    <property type="match status" value="1"/>
</dbReference>
<dbReference type="InterPro" id="IPR050469">
    <property type="entry name" value="Diguanylate_Cyclase"/>
</dbReference>
<dbReference type="InterPro" id="IPR029787">
    <property type="entry name" value="Nucleotide_cyclase"/>
</dbReference>
<dbReference type="NCBIfam" id="TIGR00254">
    <property type="entry name" value="GGDEF"/>
    <property type="match status" value="1"/>
</dbReference>
<evidence type="ECO:0000313" key="5">
    <source>
        <dbReference type="EMBL" id="MDL5033409.1"/>
    </source>
</evidence>
<comment type="caution">
    <text evidence="5">The sequence shown here is derived from an EMBL/GenBank/DDBJ whole genome shotgun (WGS) entry which is preliminary data.</text>
</comment>
<keyword evidence="3" id="KW-0472">Membrane</keyword>
<sequence length="272" mass="30157">MSTPPPDLEPVAPAWLPWFGQLVTRRGVGSGLAMLCGVVWVLSLALSQLVISLIGRGDRLVAAICASACALGITAVFGYLFLRLVQFQDQARARVDHHATLDPLTGTCNRRHFMQTVDREWSRAKRYNMDCALLLMDVDHFKRVNDAHGSLCGDRLLREIARVSGETLRQADVLARFEGEEFAVFLPHTDPLGALDVAERMRERVEQLQFSWDERDVPVSVSLGVASLQYEHLTLDHLIHDADEALYSAKAAGRNCVRAKLGLQPGHSSYAL</sequence>
<dbReference type="CDD" id="cd01949">
    <property type="entry name" value="GGDEF"/>
    <property type="match status" value="1"/>
</dbReference>
<dbReference type="EMBL" id="JASVDS010000004">
    <property type="protein sequence ID" value="MDL5033409.1"/>
    <property type="molecule type" value="Genomic_DNA"/>
</dbReference>